<comment type="caution">
    <text evidence="2">The sequence shown here is derived from an EMBL/GenBank/DDBJ whole genome shotgun (WGS) entry which is preliminary data.</text>
</comment>
<dbReference type="CDD" id="cd00093">
    <property type="entry name" value="HTH_XRE"/>
    <property type="match status" value="1"/>
</dbReference>
<name>A0ABU0I453_9HYPH</name>
<dbReference type="InterPro" id="IPR010982">
    <property type="entry name" value="Lambda_DNA-bd_dom_sf"/>
</dbReference>
<protein>
    <submittedName>
        <fullName evidence="2">Transcriptional regulator</fullName>
    </submittedName>
</protein>
<dbReference type="SUPFAM" id="SSF47413">
    <property type="entry name" value="lambda repressor-like DNA-binding domains"/>
    <property type="match status" value="1"/>
</dbReference>
<feature type="domain" description="HTH cro/C1-type" evidence="1">
    <location>
        <begin position="54"/>
        <end position="87"/>
    </location>
</feature>
<dbReference type="Pfam" id="PF13560">
    <property type="entry name" value="HTH_31"/>
    <property type="match status" value="1"/>
</dbReference>
<evidence type="ECO:0000313" key="3">
    <source>
        <dbReference type="Proteomes" id="UP001231124"/>
    </source>
</evidence>
<dbReference type="InterPro" id="IPR001387">
    <property type="entry name" value="Cro/C1-type_HTH"/>
</dbReference>
<dbReference type="PROSITE" id="PS50943">
    <property type="entry name" value="HTH_CROC1"/>
    <property type="match status" value="1"/>
</dbReference>
<keyword evidence="3" id="KW-1185">Reference proteome</keyword>
<dbReference type="EMBL" id="JAUSVP010000011">
    <property type="protein sequence ID" value="MDQ0448857.1"/>
    <property type="molecule type" value="Genomic_DNA"/>
</dbReference>
<evidence type="ECO:0000313" key="2">
    <source>
        <dbReference type="EMBL" id="MDQ0448857.1"/>
    </source>
</evidence>
<organism evidence="2 3">
    <name type="scientific">Methylobacterium aerolatum</name>
    <dbReference type="NCBI Taxonomy" id="418708"/>
    <lineage>
        <taxon>Bacteria</taxon>
        <taxon>Pseudomonadati</taxon>
        <taxon>Pseudomonadota</taxon>
        <taxon>Alphaproteobacteria</taxon>
        <taxon>Hyphomicrobiales</taxon>
        <taxon>Methylobacteriaceae</taxon>
        <taxon>Methylobacterium</taxon>
    </lineage>
</organism>
<accession>A0ABU0I453</accession>
<sequence length="121" mass="13057">MARISLNDLRSRASTVDRARVEAASEADILAERAADPDAPGDLPADARIVEPPRALRVRLGLTQPEMAEALRIPLGTWRNWEQGRTSLEPAALSLLRIVAREPAMAFASLADVPGKAPPSR</sequence>
<proteinExistence type="predicted"/>
<dbReference type="Proteomes" id="UP001231124">
    <property type="component" value="Unassembled WGS sequence"/>
</dbReference>
<reference evidence="2 3" key="1">
    <citation type="submission" date="2023-07" db="EMBL/GenBank/DDBJ databases">
        <title>Genomic Encyclopedia of Type Strains, Phase IV (KMG-IV): sequencing the most valuable type-strain genomes for metagenomic binning, comparative biology and taxonomic classification.</title>
        <authorList>
            <person name="Goeker M."/>
        </authorList>
    </citation>
    <scope>NUCLEOTIDE SEQUENCE [LARGE SCALE GENOMIC DNA]</scope>
    <source>
        <strain evidence="2 3">DSM 19013</strain>
    </source>
</reference>
<dbReference type="Gene3D" id="1.10.260.40">
    <property type="entry name" value="lambda repressor-like DNA-binding domains"/>
    <property type="match status" value="1"/>
</dbReference>
<gene>
    <name evidence="2" type="ORF">QO012_003369</name>
</gene>
<evidence type="ECO:0000259" key="1">
    <source>
        <dbReference type="PROSITE" id="PS50943"/>
    </source>
</evidence>
<dbReference type="RefSeq" id="WP_238202036.1">
    <property type="nucleotide sequence ID" value="NZ_BPQE01000008.1"/>
</dbReference>